<evidence type="ECO:0000313" key="3">
    <source>
        <dbReference type="Proteomes" id="UP001066276"/>
    </source>
</evidence>
<keyword evidence="3" id="KW-1185">Reference proteome</keyword>
<evidence type="ECO:0000313" key="2">
    <source>
        <dbReference type="EMBL" id="KAJ1086920.1"/>
    </source>
</evidence>
<name>A0AAV7L908_PLEWA</name>
<gene>
    <name evidence="2" type="ORF">NDU88_000115</name>
</gene>
<protein>
    <submittedName>
        <fullName evidence="2">Uncharacterized protein</fullName>
    </submittedName>
</protein>
<organism evidence="2 3">
    <name type="scientific">Pleurodeles waltl</name>
    <name type="common">Iberian ribbed newt</name>
    <dbReference type="NCBI Taxonomy" id="8319"/>
    <lineage>
        <taxon>Eukaryota</taxon>
        <taxon>Metazoa</taxon>
        <taxon>Chordata</taxon>
        <taxon>Craniata</taxon>
        <taxon>Vertebrata</taxon>
        <taxon>Euteleostomi</taxon>
        <taxon>Amphibia</taxon>
        <taxon>Batrachia</taxon>
        <taxon>Caudata</taxon>
        <taxon>Salamandroidea</taxon>
        <taxon>Salamandridae</taxon>
        <taxon>Pleurodelinae</taxon>
        <taxon>Pleurodeles</taxon>
    </lineage>
</organism>
<reference evidence="2" key="1">
    <citation type="journal article" date="2022" name="bioRxiv">
        <title>Sequencing and chromosome-scale assembly of the giantPleurodeles waltlgenome.</title>
        <authorList>
            <person name="Brown T."/>
            <person name="Elewa A."/>
            <person name="Iarovenko S."/>
            <person name="Subramanian E."/>
            <person name="Araus A.J."/>
            <person name="Petzold A."/>
            <person name="Susuki M."/>
            <person name="Suzuki K.-i.T."/>
            <person name="Hayashi T."/>
            <person name="Toyoda A."/>
            <person name="Oliveira C."/>
            <person name="Osipova E."/>
            <person name="Leigh N.D."/>
            <person name="Simon A."/>
            <person name="Yun M.H."/>
        </authorList>
    </citation>
    <scope>NUCLEOTIDE SEQUENCE</scope>
    <source>
        <strain evidence="2">20211129_DDA</strain>
        <tissue evidence="2">Liver</tissue>
    </source>
</reference>
<sequence>MKNTSTRCVRDQRDVLGCRSHPSCNHGNGRHPRSHPLALEAASVKHSNSDPRQKRNLQREASGGRERTQSALKPGRGPRTT</sequence>
<evidence type="ECO:0000256" key="1">
    <source>
        <dbReference type="SAM" id="MobiDB-lite"/>
    </source>
</evidence>
<comment type="caution">
    <text evidence="2">The sequence shown here is derived from an EMBL/GenBank/DDBJ whole genome shotgun (WGS) entry which is preliminary data.</text>
</comment>
<proteinExistence type="predicted"/>
<dbReference type="Proteomes" id="UP001066276">
    <property type="component" value="Chromosome 11"/>
</dbReference>
<dbReference type="EMBL" id="JANPWB010000015">
    <property type="protein sequence ID" value="KAJ1086920.1"/>
    <property type="molecule type" value="Genomic_DNA"/>
</dbReference>
<feature type="region of interest" description="Disordered" evidence="1">
    <location>
        <begin position="42"/>
        <end position="81"/>
    </location>
</feature>
<accession>A0AAV7L908</accession>
<dbReference type="AlphaFoldDB" id="A0AAV7L908"/>